<dbReference type="Pfam" id="PF01381">
    <property type="entry name" value="HTH_3"/>
    <property type="match status" value="1"/>
</dbReference>
<dbReference type="EMBL" id="CP014646">
    <property type="protein sequence ID" value="AMO36421.1"/>
    <property type="molecule type" value="Genomic_DNA"/>
</dbReference>
<protein>
    <recommendedName>
        <fullName evidence="1">HTH cro/C1-type domain-containing protein</fullName>
    </recommendedName>
</protein>
<name>A0A127K381_9RHOO</name>
<evidence type="ECO:0000259" key="1">
    <source>
        <dbReference type="PROSITE" id="PS50943"/>
    </source>
</evidence>
<proteinExistence type="predicted"/>
<dbReference type="Proteomes" id="UP000036902">
    <property type="component" value="Chromosome"/>
</dbReference>
<dbReference type="CDD" id="cd00093">
    <property type="entry name" value="HTH_XRE"/>
    <property type="match status" value="1"/>
</dbReference>
<keyword evidence="3" id="KW-1185">Reference proteome</keyword>
<dbReference type="SMART" id="SM00530">
    <property type="entry name" value="HTH_XRE"/>
    <property type="match status" value="1"/>
</dbReference>
<evidence type="ECO:0000313" key="3">
    <source>
        <dbReference type="Proteomes" id="UP000036902"/>
    </source>
</evidence>
<gene>
    <name evidence="2" type="ORF">AC731_005410</name>
</gene>
<dbReference type="GO" id="GO:0003677">
    <property type="term" value="F:DNA binding"/>
    <property type="evidence" value="ECO:0007669"/>
    <property type="project" value="InterPro"/>
</dbReference>
<sequence>MKLTPFGELARQLRMKNGLTLKSMAEAMGISSAHLSSIEFGEKKLNDKHTQSALDYFSVLCSPEQLGALRTAADMSKDFVSTEALNGDAKHLVAAFARRLQEGATPSDEFTRWLSELDKTGDSRK</sequence>
<dbReference type="RefSeq" id="WP_048709863.1">
    <property type="nucleotide sequence ID" value="NZ_CP014646.1"/>
</dbReference>
<dbReference type="Gene3D" id="1.10.260.40">
    <property type="entry name" value="lambda repressor-like DNA-binding domains"/>
    <property type="match status" value="1"/>
</dbReference>
<accession>A0A127K381</accession>
<dbReference type="KEGG" id="thu:AC731_005410"/>
<organism evidence="2 3">
    <name type="scientific">Thauera humireducens</name>
    <dbReference type="NCBI Taxonomy" id="1134435"/>
    <lineage>
        <taxon>Bacteria</taxon>
        <taxon>Pseudomonadati</taxon>
        <taxon>Pseudomonadota</taxon>
        <taxon>Betaproteobacteria</taxon>
        <taxon>Rhodocyclales</taxon>
        <taxon>Zoogloeaceae</taxon>
        <taxon>Thauera</taxon>
    </lineage>
</organism>
<dbReference type="PROSITE" id="PS50943">
    <property type="entry name" value="HTH_CROC1"/>
    <property type="match status" value="1"/>
</dbReference>
<feature type="domain" description="HTH cro/C1-type" evidence="1">
    <location>
        <begin position="11"/>
        <end position="39"/>
    </location>
</feature>
<dbReference type="SUPFAM" id="SSF47413">
    <property type="entry name" value="lambda repressor-like DNA-binding domains"/>
    <property type="match status" value="1"/>
</dbReference>
<dbReference type="AlphaFoldDB" id="A0A127K381"/>
<dbReference type="InterPro" id="IPR010982">
    <property type="entry name" value="Lambda_DNA-bd_dom_sf"/>
</dbReference>
<dbReference type="InterPro" id="IPR001387">
    <property type="entry name" value="Cro/C1-type_HTH"/>
</dbReference>
<evidence type="ECO:0000313" key="2">
    <source>
        <dbReference type="EMBL" id="AMO36421.1"/>
    </source>
</evidence>
<reference evidence="3" key="1">
    <citation type="submission" date="2016-03" db="EMBL/GenBank/DDBJ databases">
        <authorList>
            <person name="Ma C."/>
            <person name="Zhou S."/>
            <person name="Yang G."/>
        </authorList>
    </citation>
    <scope>NUCLEOTIDE SEQUENCE [LARGE SCALE GENOMIC DNA]</scope>
    <source>
        <strain evidence="3">SgZ-1</strain>
    </source>
</reference>